<dbReference type="SUPFAM" id="SSF54862">
    <property type="entry name" value="4Fe-4S ferredoxins"/>
    <property type="match status" value="1"/>
</dbReference>
<organism evidence="5 6">
    <name type="scientific">Lacrimispora xylanisolvens</name>
    <dbReference type="NCBI Taxonomy" id="384636"/>
    <lineage>
        <taxon>Bacteria</taxon>
        <taxon>Bacillati</taxon>
        <taxon>Bacillota</taxon>
        <taxon>Clostridia</taxon>
        <taxon>Lachnospirales</taxon>
        <taxon>Lachnospiraceae</taxon>
        <taxon>Lacrimispora</taxon>
    </lineage>
</organism>
<evidence type="ECO:0000313" key="5">
    <source>
        <dbReference type="EMBL" id="PPK79651.1"/>
    </source>
</evidence>
<dbReference type="PROSITE" id="PS51379">
    <property type="entry name" value="4FE4S_FER_2"/>
    <property type="match status" value="1"/>
</dbReference>
<protein>
    <submittedName>
        <fullName evidence="5">Flavodoxin-like protein</fullName>
    </submittedName>
</protein>
<dbReference type="SUPFAM" id="SSF52218">
    <property type="entry name" value="Flavoproteins"/>
    <property type="match status" value="1"/>
</dbReference>
<keyword evidence="3" id="KW-0411">Iron-sulfur</keyword>
<dbReference type="Pfam" id="PF12724">
    <property type="entry name" value="Flavodoxin_5"/>
    <property type="match status" value="1"/>
</dbReference>
<dbReference type="AlphaFoldDB" id="A0A2S6HPY3"/>
<keyword evidence="1" id="KW-0479">Metal-binding</keyword>
<evidence type="ECO:0000259" key="4">
    <source>
        <dbReference type="PROSITE" id="PS51379"/>
    </source>
</evidence>
<proteinExistence type="predicted"/>
<dbReference type="InterPro" id="IPR029039">
    <property type="entry name" value="Flavoprotein-like_sf"/>
</dbReference>
<dbReference type="RefSeq" id="WP_104438068.1">
    <property type="nucleotide sequence ID" value="NZ_PTJA01000009.1"/>
</dbReference>
<keyword evidence="6" id="KW-1185">Reference proteome</keyword>
<dbReference type="GO" id="GO:0046872">
    <property type="term" value="F:metal ion binding"/>
    <property type="evidence" value="ECO:0007669"/>
    <property type="project" value="UniProtKB-KW"/>
</dbReference>
<dbReference type="NCBIfam" id="NF038196">
    <property type="entry name" value="ferrodoxin_EFR1"/>
    <property type="match status" value="1"/>
</dbReference>
<dbReference type="PROSITE" id="PS00198">
    <property type="entry name" value="4FE4S_FER_1"/>
    <property type="match status" value="1"/>
</dbReference>
<sequence length="252" mass="29031">MIFYFSGTGNSKHIADKIANSTGERIVSICERAIKKNETYDLEKDERIGFVFPVYWYSMPTIVEKFINQLNLSGYEKQYAYAVTTYGIAAGNVMDSLTQILKQKQVELSGIYGIKMVDNYVVGYDIVDKNKQRIILSNAELEMDKIMSMIERRANTQYIKKGVIAFVTPVTRYAYRKTDHTKKFFATAQCNSCKECERSCPCNSIHMREGRPVWAGDCTFCLKCIHNCRQSAIQYGKFTANRSRYQYKEPSQ</sequence>
<evidence type="ECO:0000256" key="2">
    <source>
        <dbReference type="ARBA" id="ARBA00023004"/>
    </source>
</evidence>
<dbReference type="Proteomes" id="UP000237749">
    <property type="component" value="Unassembled WGS sequence"/>
</dbReference>
<dbReference type="Gene3D" id="3.30.70.20">
    <property type="match status" value="1"/>
</dbReference>
<reference evidence="5 6" key="1">
    <citation type="submission" date="2018-02" db="EMBL/GenBank/DDBJ databases">
        <title>Genomic Encyclopedia of Archaeal and Bacterial Type Strains, Phase II (KMG-II): from individual species to whole genera.</title>
        <authorList>
            <person name="Goeker M."/>
        </authorList>
    </citation>
    <scope>NUCLEOTIDE SEQUENCE [LARGE SCALE GENOMIC DNA]</scope>
    <source>
        <strain evidence="5 6">DSM 3808</strain>
    </source>
</reference>
<dbReference type="InterPro" id="IPR017900">
    <property type="entry name" value="4Fe4S_Fe_S_CS"/>
</dbReference>
<dbReference type="OrthoDB" id="9813995at2"/>
<dbReference type="Gene3D" id="3.40.50.360">
    <property type="match status" value="1"/>
</dbReference>
<dbReference type="EMBL" id="PTJA01000009">
    <property type="protein sequence ID" value="PPK79651.1"/>
    <property type="molecule type" value="Genomic_DNA"/>
</dbReference>
<dbReference type="GO" id="GO:0051536">
    <property type="term" value="F:iron-sulfur cluster binding"/>
    <property type="evidence" value="ECO:0007669"/>
    <property type="project" value="UniProtKB-KW"/>
</dbReference>
<keyword evidence="2" id="KW-0408">Iron</keyword>
<comment type="caution">
    <text evidence="5">The sequence shown here is derived from an EMBL/GenBank/DDBJ whole genome shotgun (WGS) entry which is preliminary data.</text>
</comment>
<name>A0A2S6HPY3_9FIRM</name>
<accession>A0A2S6HPY3</accession>
<dbReference type="InterPro" id="IPR017896">
    <property type="entry name" value="4Fe4S_Fe-S-bd"/>
</dbReference>
<feature type="domain" description="4Fe-4S ferredoxin-type" evidence="4">
    <location>
        <begin position="181"/>
        <end position="210"/>
    </location>
</feature>
<dbReference type="InterPro" id="IPR047964">
    <property type="entry name" value="EFR1-like"/>
</dbReference>
<evidence type="ECO:0000256" key="1">
    <source>
        <dbReference type="ARBA" id="ARBA00022723"/>
    </source>
</evidence>
<gene>
    <name evidence="5" type="ORF">BXY41_109130</name>
</gene>
<evidence type="ECO:0000313" key="6">
    <source>
        <dbReference type="Proteomes" id="UP000237749"/>
    </source>
</evidence>
<dbReference type="InterPro" id="IPR026816">
    <property type="entry name" value="Flavodoxin_dom"/>
</dbReference>
<evidence type="ECO:0000256" key="3">
    <source>
        <dbReference type="ARBA" id="ARBA00023014"/>
    </source>
</evidence>